<dbReference type="Proteomes" id="UP000018957">
    <property type="component" value="Unassembled WGS sequence"/>
</dbReference>
<name>W3V522_9GAMM</name>
<proteinExistence type="predicted"/>
<dbReference type="AlphaFoldDB" id="W3V522"/>
<protein>
    <submittedName>
        <fullName evidence="1">Uncharacterized protein</fullName>
    </submittedName>
</protein>
<accession>W3V522</accession>
<gene>
    <name evidence="1" type="ORF">PTE_03559</name>
</gene>
<reference evidence="1 2" key="1">
    <citation type="submission" date="2013-11" db="EMBL/GenBank/DDBJ databases">
        <title>Elucidation of the Photorhabdus temperata genome and generation of transposon mutant library to identify motility mutants.</title>
        <authorList>
            <person name="Hurst S.G.IV."/>
            <person name="Micheals B."/>
            <person name="Abebe-Akele F."/>
            <person name="Rowedder H."/>
            <person name="Bullock H."/>
            <person name="Jackobeck R."/>
            <person name="Janicki E."/>
            <person name="Tisa L.S."/>
        </authorList>
    </citation>
    <scope>NUCLEOTIDE SEQUENCE [LARGE SCALE GENOMIC DNA]</scope>
    <source>
        <strain evidence="1 2">NC19</strain>
    </source>
</reference>
<comment type="caution">
    <text evidence="1">The sequence shown here is derived from an EMBL/GenBank/DDBJ whole genome shotgun (WGS) entry which is preliminary data.</text>
</comment>
<keyword evidence="2" id="KW-1185">Reference proteome</keyword>
<sequence>MKNINKIVIPQQIINTMETSNDPWGIRDKKS</sequence>
<evidence type="ECO:0000313" key="1">
    <source>
        <dbReference type="EMBL" id="ETS30220.1"/>
    </source>
</evidence>
<dbReference type="EMBL" id="AYSJ01000014">
    <property type="protein sequence ID" value="ETS30220.1"/>
    <property type="molecule type" value="Genomic_DNA"/>
</dbReference>
<feature type="non-terminal residue" evidence="1">
    <location>
        <position position="31"/>
    </location>
</feature>
<organism evidence="1 2">
    <name type="scientific">Photorhabdus khanii NC19</name>
    <dbReference type="NCBI Taxonomy" id="1004151"/>
    <lineage>
        <taxon>Bacteria</taxon>
        <taxon>Pseudomonadati</taxon>
        <taxon>Pseudomonadota</taxon>
        <taxon>Gammaproteobacteria</taxon>
        <taxon>Enterobacterales</taxon>
        <taxon>Morganellaceae</taxon>
        <taxon>Photorhabdus</taxon>
    </lineage>
</organism>
<evidence type="ECO:0000313" key="2">
    <source>
        <dbReference type="Proteomes" id="UP000018957"/>
    </source>
</evidence>